<evidence type="ECO:0000313" key="2">
    <source>
        <dbReference type="Proteomes" id="UP000032142"/>
    </source>
</evidence>
<keyword evidence="2" id="KW-1185">Reference proteome</keyword>
<evidence type="ECO:0000313" key="1">
    <source>
        <dbReference type="EMBL" id="KHG20726.1"/>
    </source>
</evidence>
<accession>A0A0B0PBN5</accession>
<dbReference type="Proteomes" id="UP000032142">
    <property type="component" value="Unassembled WGS sequence"/>
</dbReference>
<proteinExistence type="predicted"/>
<protein>
    <submittedName>
        <fullName evidence="1">Tenascin-R</fullName>
    </submittedName>
</protein>
<reference evidence="2" key="1">
    <citation type="submission" date="2014-09" db="EMBL/GenBank/DDBJ databases">
        <authorList>
            <person name="Mudge J."/>
            <person name="Ramaraj T."/>
            <person name="Lindquist I.E."/>
            <person name="Bharti A.K."/>
            <person name="Sundararajan A."/>
            <person name="Cameron C.T."/>
            <person name="Woodward J.E."/>
            <person name="May G.D."/>
            <person name="Brubaker C."/>
            <person name="Broadhvest J."/>
            <person name="Wilkins T.A."/>
        </authorList>
    </citation>
    <scope>NUCLEOTIDE SEQUENCE</scope>
    <source>
        <strain evidence="2">cv. AKA8401</strain>
    </source>
</reference>
<sequence length="82" mass="9164">MIHETESTGHVQKDGVVTSVKSDLISLKLQRNRSKITNLSSLKLQWSRPKTSPSVEQIEDGESYLHVTAMEQTLATSLISLR</sequence>
<gene>
    <name evidence="1" type="ORF">F383_26831</name>
</gene>
<name>A0A0B0PBN5_GOSAR</name>
<organism evidence="1 2">
    <name type="scientific">Gossypium arboreum</name>
    <name type="common">Tree cotton</name>
    <name type="synonym">Gossypium nanking</name>
    <dbReference type="NCBI Taxonomy" id="29729"/>
    <lineage>
        <taxon>Eukaryota</taxon>
        <taxon>Viridiplantae</taxon>
        <taxon>Streptophyta</taxon>
        <taxon>Embryophyta</taxon>
        <taxon>Tracheophyta</taxon>
        <taxon>Spermatophyta</taxon>
        <taxon>Magnoliopsida</taxon>
        <taxon>eudicotyledons</taxon>
        <taxon>Gunneridae</taxon>
        <taxon>Pentapetalae</taxon>
        <taxon>rosids</taxon>
        <taxon>malvids</taxon>
        <taxon>Malvales</taxon>
        <taxon>Malvaceae</taxon>
        <taxon>Malvoideae</taxon>
        <taxon>Gossypium</taxon>
    </lineage>
</organism>
<dbReference type="AlphaFoldDB" id="A0A0B0PBN5"/>
<dbReference type="EMBL" id="KN416488">
    <property type="protein sequence ID" value="KHG20726.1"/>
    <property type="molecule type" value="Genomic_DNA"/>
</dbReference>